<sequence length="126" mass="14607">MYRSSFIPIKRLAGQLILSQRHNNWGATLTTKELIFQRPHLSYHIFLDDILGLVPYPLPTNQRGTHSVVGWLEPNRHRDFYKLSVARLHLVNRQGAFTQDTADLIIPLNSRFIHFLSHVTNLTLLP</sequence>
<gene>
    <name evidence="1" type="ORF">SAMN06265361_102644</name>
</gene>
<name>A0AA45WMZ7_9BACL</name>
<evidence type="ECO:0000313" key="1">
    <source>
        <dbReference type="EMBL" id="SMP14916.1"/>
    </source>
</evidence>
<evidence type="ECO:0000313" key="2">
    <source>
        <dbReference type="Proteomes" id="UP001157946"/>
    </source>
</evidence>
<comment type="caution">
    <text evidence="1">The sequence shown here is derived from an EMBL/GenBank/DDBJ whole genome shotgun (WGS) entry which is preliminary data.</text>
</comment>
<protein>
    <submittedName>
        <fullName evidence="1">Uncharacterized protein</fullName>
    </submittedName>
</protein>
<dbReference type="AlphaFoldDB" id="A0AA45WMZ7"/>
<reference evidence="1" key="1">
    <citation type="submission" date="2017-05" db="EMBL/GenBank/DDBJ databases">
        <authorList>
            <person name="Varghese N."/>
            <person name="Submissions S."/>
        </authorList>
    </citation>
    <scope>NUCLEOTIDE SEQUENCE</scope>
    <source>
        <strain evidence="1">DSM 45262</strain>
    </source>
</reference>
<organism evidence="1 2">
    <name type="scientific">Laceyella tengchongensis</name>
    <dbReference type="NCBI Taxonomy" id="574699"/>
    <lineage>
        <taxon>Bacteria</taxon>
        <taxon>Bacillati</taxon>
        <taxon>Bacillota</taxon>
        <taxon>Bacilli</taxon>
        <taxon>Bacillales</taxon>
        <taxon>Thermoactinomycetaceae</taxon>
        <taxon>Laceyella</taxon>
    </lineage>
</organism>
<accession>A0AA45WMZ7</accession>
<dbReference type="RefSeq" id="WP_102993187.1">
    <property type="nucleotide sequence ID" value="NZ_FXTU01000002.1"/>
</dbReference>
<dbReference type="Proteomes" id="UP001157946">
    <property type="component" value="Unassembled WGS sequence"/>
</dbReference>
<proteinExistence type="predicted"/>
<dbReference type="EMBL" id="FXTU01000002">
    <property type="protein sequence ID" value="SMP14916.1"/>
    <property type="molecule type" value="Genomic_DNA"/>
</dbReference>
<keyword evidence="2" id="KW-1185">Reference proteome</keyword>